<dbReference type="GO" id="GO:0005829">
    <property type="term" value="C:cytosol"/>
    <property type="evidence" value="ECO:0007669"/>
    <property type="project" value="TreeGrafter"/>
</dbReference>
<evidence type="ECO:0000313" key="11">
    <source>
        <dbReference type="Proteomes" id="UP000046393"/>
    </source>
</evidence>
<keyword evidence="6" id="KW-0862">Zinc</keyword>
<organism evidence="11 12">
    <name type="scientific">Syphacia muris</name>
    <dbReference type="NCBI Taxonomy" id="451379"/>
    <lineage>
        <taxon>Eukaryota</taxon>
        <taxon>Metazoa</taxon>
        <taxon>Ecdysozoa</taxon>
        <taxon>Nematoda</taxon>
        <taxon>Chromadorea</taxon>
        <taxon>Rhabditida</taxon>
        <taxon>Spirurina</taxon>
        <taxon>Oxyuridomorpha</taxon>
        <taxon>Oxyuroidea</taxon>
        <taxon>Oxyuridae</taxon>
        <taxon>Syphacia</taxon>
    </lineage>
</organism>
<keyword evidence="5" id="KW-0378">Hydrolase</keyword>
<evidence type="ECO:0000256" key="2">
    <source>
        <dbReference type="ARBA" id="ARBA00008829"/>
    </source>
</evidence>
<dbReference type="GO" id="GO:0004157">
    <property type="term" value="F:dihydropyrimidinase activity"/>
    <property type="evidence" value="ECO:0007669"/>
    <property type="project" value="UniProtKB-EC"/>
</dbReference>
<evidence type="ECO:0000256" key="7">
    <source>
        <dbReference type="ARBA" id="ARBA00036696"/>
    </source>
</evidence>
<comment type="catalytic activity">
    <reaction evidence="7">
        <text>5,6-dihydrouracil + H2O = 3-(carbamoylamino)propanoate + H(+)</text>
        <dbReference type="Rhea" id="RHEA:16121"/>
        <dbReference type="ChEBI" id="CHEBI:11892"/>
        <dbReference type="ChEBI" id="CHEBI:15377"/>
        <dbReference type="ChEBI" id="CHEBI:15378"/>
        <dbReference type="ChEBI" id="CHEBI:15901"/>
        <dbReference type="EC" id="3.5.2.2"/>
    </reaction>
</comment>
<name>A0A0N5AEU7_9BILA</name>
<dbReference type="InterPro" id="IPR032466">
    <property type="entry name" value="Metal_Hydrolase"/>
</dbReference>
<dbReference type="InterPro" id="IPR006680">
    <property type="entry name" value="Amidohydro-rel"/>
</dbReference>
<keyword evidence="4" id="KW-0479">Metal-binding</keyword>
<dbReference type="PANTHER" id="PTHR11647">
    <property type="entry name" value="HYDRANTOINASE/DIHYDROPYRIMIDINASE FAMILY MEMBER"/>
    <property type="match status" value="1"/>
</dbReference>
<dbReference type="PANTHER" id="PTHR11647:SF1">
    <property type="entry name" value="COLLAPSIN RESPONSE MEDIATOR PROTEIN"/>
    <property type="match status" value="1"/>
</dbReference>
<comment type="similarity">
    <text evidence="2">Belongs to the metallo-dependent hydrolases superfamily. Hydantoinase/dihydropyrimidinase family.</text>
</comment>
<evidence type="ECO:0000256" key="9">
    <source>
        <dbReference type="PIRSR" id="PIRSR611778-50"/>
    </source>
</evidence>
<feature type="modified residue" description="N6-carboxylysine" evidence="9">
    <location>
        <position position="142"/>
    </location>
</feature>
<dbReference type="InterPro" id="IPR011778">
    <property type="entry name" value="Hydantoinase/dihydroPyrase"/>
</dbReference>
<feature type="domain" description="Amidohydrolase-related" evidence="10">
    <location>
        <begin position="40"/>
        <end position="427"/>
    </location>
</feature>
<comment type="PTM">
    <text evidence="9">Carbamylation allows a single lysine to coordinate two divalent metal cations.</text>
</comment>
<keyword evidence="11" id="KW-1185">Reference proteome</keyword>
<proteinExistence type="inferred from homology"/>
<dbReference type="Gene3D" id="2.30.40.10">
    <property type="entry name" value="Urease, subunit C, domain 1"/>
    <property type="match status" value="1"/>
</dbReference>
<dbReference type="WBParaSite" id="SMUV_0000276901-mRNA-1">
    <property type="protein sequence ID" value="SMUV_0000276901-mRNA-1"/>
    <property type="gene ID" value="SMUV_0000276901"/>
</dbReference>
<dbReference type="CDD" id="cd01314">
    <property type="entry name" value="D-HYD"/>
    <property type="match status" value="1"/>
</dbReference>
<dbReference type="InterPro" id="IPR050378">
    <property type="entry name" value="Metallo-dep_Hydrolases_sf"/>
</dbReference>
<protein>
    <recommendedName>
        <fullName evidence="8">dihydropyrimidinase</fullName>
        <ecNumber evidence="8">3.5.2.2</ecNumber>
    </recommendedName>
</protein>
<dbReference type="SUPFAM" id="SSF51556">
    <property type="entry name" value="Metallo-dependent hydrolases"/>
    <property type="match status" value="1"/>
</dbReference>
<comment type="subunit">
    <text evidence="3">Homotetramer.</text>
</comment>
<reference evidence="12" key="1">
    <citation type="submission" date="2017-02" db="UniProtKB">
        <authorList>
            <consortium name="WormBaseParasite"/>
        </authorList>
    </citation>
    <scope>IDENTIFICATION</scope>
</reference>
<dbReference type="GO" id="GO:0046872">
    <property type="term" value="F:metal ion binding"/>
    <property type="evidence" value="ECO:0007669"/>
    <property type="project" value="UniProtKB-KW"/>
</dbReference>
<dbReference type="EC" id="3.5.2.2" evidence="8"/>
<evidence type="ECO:0000256" key="1">
    <source>
        <dbReference type="ARBA" id="ARBA00001947"/>
    </source>
</evidence>
<evidence type="ECO:0000256" key="3">
    <source>
        <dbReference type="ARBA" id="ARBA00011881"/>
    </source>
</evidence>
<dbReference type="Proteomes" id="UP000046393">
    <property type="component" value="Unplaced"/>
</dbReference>
<dbReference type="InterPro" id="IPR011059">
    <property type="entry name" value="Metal-dep_hydrolase_composite"/>
</dbReference>
<evidence type="ECO:0000256" key="4">
    <source>
        <dbReference type="ARBA" id="ARBA00022723"/>
    </source>
</evidence>
<dbReference type="AlphaFoldDB" id="A0A0N5AEU7"/>
<dbReference type="NCBIfam" id="TIGR02033">
    <property type="entry name" value="D-hydantoinase"/>
    <property type="match status" value="1"/>
</dbReference>
<evidence type="ECO:0000259" key="10">
    <source>
        <dbReference type="Pfam" id="PF01979"/>
    </source>
</evidence>
<sequence>MALWIRNGTVVNSDLMQPADVIVENGEIFPGGVKYGNSKLVMPGGIDPHTHLELKFMGELSVDDYYIGSRAALAGGTTMFIDFVMPTKKQTPLEAYKEWRKKADAKVCCDYALSVAITTYNDEVVKQMNTLVQPEYGINSFKFFMAYADYMLNDGEFYHAMRRCAQLGALARVHAENGYVILEKQKELLDKGVTGPEGHPQSRPEEVEEEATNRACILAVQANCPLYVVHVMSKGAAAAVAHHRRRGAVIFGEAIAAALASDGEHYFNENWSHAAAHVMSPPLSLDPTTKDILMDFLACGQLQLVGTDNCTFSSAQKAVGLNNFTKIPNGVNGIEDRMSIIWERGYGKIDAMRFVEITSSMAAKIFNIYPRKGKIAVGSDADIIIWDPLKTRVISSSTHHQACDYNIFEGMLVHGVCEMTISRGKVVWENGELKVEQGSGRFVPLPPFSPYCFATIPQRAQVCCPYFKVMLKT</sequence>
<comment type="cofactor">
    <cofactor evidence="1">
        <name>Zn(2+)</name>
        <dbReference type="ChEBI" id="CHEBI:29105"/>
    </cofactor>
</comment>
<accession>A0A0N5AEU7</accession>
<dbReference type="GO" id="GO:0006208">
    <property type="term" value="P:pyrimidine nucleobase catabolic process"/>
    <property type="evidence" value="ECO:0007669"/>
    <property type="project" value="TreeGrafter"/>
</dbReference>
<dbReference type="STRING" id="451379.A0A0N5AEU7"/>
<evidence type="ECO:0000313" key="12">
    <source>
        <dbReference type="WBParaSite" id="SMUV_0000276901-mRNA-1"/>
    </source>
</evidence>
<evidence type="ECO:0000256" key="8">
    <source>
        <dbReference type="ARBA" id="ARBA00039113"/>
    </source>
</evidence>
<dbReference type="FunFam" id="3.20.20.140:FF:000001">
    <property type="entry name" value="Dihydropyrimidinase like 3"/>
    <property type="match status" value="1"/>
</dbReference>
<evidence type="ECO:0000256" key="5">
    <source>
        <dbReference type="ARBA" id="ARBA00022801"/>
    </source>
</evidence>
<evidence type="ECO:0000256" key="6">
    <source>
        <dbReference type="ARBA" id="ARBA00022833"/>
    </source>
</evidence>
<dbReference type="Gene3D" id="3.20.20.140">
    <property type="entry name" value="Metal-dependent hydrolases"/>
    <property type="match status" value="1"/>
</dbReference>
<dbReference type="Pfam" id="PF01979">
    <property type="entry name" value="Amidohydro_1"/>
    <property type="match status" value="1"/>
</dbReference>
<dbReference type="SUPFAM" id="SSF51338">
    <property type="entry name" value="Composite domain of metallo-dependent hydrolases"/>
    <property type="match status" value="2"/>
</dbReference>